<dbReference type="FunFam" id="2.130.10.10:FF:000114">
    <property type="entry name" value="zinc finger protein 106 isoform X1"/>
    <property type="match status" value="1"/>
</dbReference>
<feature type="domain" description="C2H2-type" evidence="2">
    <location>
        <begin position="1204"/>
        <end position="1227"/>
    </location>
</feature>
<evidence type="ECO:0000259" key="2">
    <source>
        <dbReference type="PROSITE" id="PS00028"/>
    </source>
</evidence>
<proteinExistence type="predicted"/>
<protein>
    <recommendedName>
        <fullName evidence="2">C2H2-type domain-containing protein</fullName>
    </recommendedName>
</protein>
<dbReference type="SUPFAM" id="SSF50978">
    <property type="entry name" value="WD40 repeat-like"/>
    <property type="match status" value="1"/>
</dbReference>
<dbReference type="SMART" id="SM00320">
    <property type="entry name" value="WD40"/>
    <property type="match status" value="6"/>
</dbReference>
<reference evidence="3 4" key="1">
    <citation type="submission" date="2024-06" db="EMBL/GenBank/DDBJ databases">
        <authorList>
            <person name="Pan Q."/>
            <person name="Wen M."/>
            <person name="Jouanno E."/>
            <person name="Zahm M."/>
            <person name="Klopp C."/>
            <person name="Cabau C."/>
            <person name="Louis A."/>
            <person name="Berthelot C."/>
            <person name="Parey E."/>
            <person name="Roest Crollius H."/>
            <person name="Montfort J."/>
            <person name="Robinson-Rechavi M."/>
            <person name="Bouchez O."/>
            <person name="Lampietro C."/>
            <person name="Lopez Roques C."/>
            <person name="Donnadieu C."/>
            <person name="Postlethwait J."/>
            <person name="Bobe J."/>
            <person name="Verreycken H."/>
            <person name="Guiguen Y."/>
        </authorList>
    </citation>
    <scope>NUCLEOTIDE SEQUENCE [LARGE SCALE GENOMIC DNA]</scope>
    <source>
        <strain evidence="3">Up_M1</strain>
        <tissue evidence="3">Testis</tissue>
    </source>
</reference>
<dbReference type="Proteomes" id="UP001557470">
    <property type="component" value="Unassembled WGS sequence"/>
</dbReference>
<feature type="compositionally biased region" description="Basic and acidic residues" evidence="1">
    <location>
        <begin position="357"/>
        <end position="374"/>
    </location>
</feature>
<feature type="region of interest" description="Disordered" evidence="1">
    <location>
        <begin position="580"/>
        <end position="814"/>
    </location>
</feature>
<dbReference type="Gene3D" id="2.130.10.10">
    <property type="entry name" value="YVTN repeat-like/Quinoprotein amine dehydrogenase"/>
    <property type="match status" value="2"/>
</dbReference>
<dbReference type="Pfam" id="PF00400">
    <property type="entry name" value="WD40"/>
    <property type="match status" value="2"/>
</dbReference>
<feature type="region of interest" description="Disordered" evidence="1">
    <location>
        <begin position="121"/>
        <end position="140"/>
    </location>
</feature>
<feature type="compositionally biased region" description="Basic residues" evidence="1">
    <location>
        <begin position="429"/>
        <end position="438"/>
    </location>
</feature>
<comment type="caution">
    <text evidence="3">The sequence shown here is derived from an EMBL/GenBank/DDBJ whole genome shotgun (WGS) entry which is preliminary data.</text>
</comment>
<gene>
    <name evidence="3" type="ORF">UPYG_G00228050</name>
</gene>
<dbReference type="PROSITE" id="PS00028">
    <property type="entry name" value="ZINC_FINGER_C2H2_1"/>
    <property type="match status" value="1"/>
</dbReference>
<feature type="compositionally biased region" description="Basic residues" evidence="1">
    <location>
        <begin position="729"/>
        <end position="742"/>
    </location>
</feature>
<dbReference type="PANTHER" id="PTHR14435">
    <property type="entry name" value="ZINC FINGER PROTEIN 106"/>
    <property type="match status" value="1"/>
</dbReference>
<dbReference type="SMART" id="SM00564">
    <property type="entry name" value="PQQ"/>
    <property type="match status" value="4"/>
</dbReference>
<keyword evidence="4" id="KW-1185">Reference proteome</keyword>
<feature type="region of interest" description="Disordered" evidence="1">
    <location>
        <begin position="152"/>
        <end position="181"/>
    </location>
</feature>
<dbReference type="EMBL" id="JAGEUA010000007">
    <property type="protein sequence ID" value="KAL0969495.1"/>
    <property type="molecule type" value="Genomic_DNA"/>
</dbReference>
<dbReference type="InterPro" id="IPR018391">
    <property type="entry name" value="PQQ_b-propeller_rpt"/>
</dbReference>
<accession>A0ABD0WCW7</accession>
<dbReference type="CDD" id="cd00200">
    <property type="entry name" value="WD40"/>
    <property type="match status" value="1"/>
</dbReference>
<feature type="compositionally biased region" description="Low complexity" evidence="1">
    <location>
        <begin position="671"/>
        <end position="681"/>
    </location>
</feature>
<dbReference type="InterPro" id="IPR036322">
    <property type="entry name" value="WD40_repeat_dom_sf"/>
</dbReference>
<dbReference type="InterPro" id="IPR015943">
    <property type="entry name" value="WD40/YVTN_repeat-like_dom_sf"/>
</dbReference>
<dbReference type="InterPro" id="IPR042622">
    <property type="entry name" value="Znf106"/>
</dbReference>
<organism evidence="3 4">
    <name type="scientific">Umbra pygmaea</name>
    <name type="common">Eastern mudminnow</name>
    <dbReference type="NCBI Taxonomy" id="75934"/>
    <lineage>
        <taxon>Eukaryota</taxon>
        <taxon>Metazoa</taxon>
        <taxon>Chordata</taxon>
        <taxon>Craniata</taxon>
        <taxon>Vertebrata</taxon>
        <taxon>Euteleostomi</taxon>
        <taxon>Actinopterygii</taxon>
        <taxon>Neopterygii</taxon>
        <taxon>Teleostei</taxon>
        <taxon>Protacanthopterygii</taxon>
        <taxon>Esociformes</taxon>
        <taxon>Umbridae</taxon>
        <taxon>Umbra</taxon>
    </lineage>
</organism>
<feature type="compositionally biased region" description="Polar residues" evidence="1">
    <location>
        <begin position="1"/>
        <end position="20"/>
    </location>
</feature>
<dbReference type="InterPro" id="IPR001680">
    <property type="entry name" value="WD40_rpt"/>
</dbReference>
<feature type="compositionally biased region" description="Low complexity" evidence="1">
    <location>
        <begin position="155"/>
        <end position="175"/>
    </location>
</feature>
<evidence type="ECO:0000313" key="4">
    <source>
        <dbReference type="Proteomes" id="UP001557470"/>
    </source>
</evidence>
<feature type="compositionally biased region" description="Low complexity" evidence="1">
    <location>
        <begin position="412"/>
        <end position="424"/>
    </location>
</feature>
<evidence type="ECO:0000256" key="1">
    <source>
        <dbReference type="SAM" id="MobiDB-lite"/>
    </source>
</evidence>
<sequence>MSTSSRTKPSDDGTSTSSRTKPSDDGTSTSSRTKPSKDRTSTSSRTKPSEDGTSTSSRTKPSEDRTSTSSRTEQCAEGTTRFSGSAADLIGVVIESGPSPSENPLSLQSVQISTSTMEIPGGATLSVRGQSESGDMEGESGLGACAIQISDAGLDSDSNPDPGSGSAQSNLLTKVPLPPPLKKDLTRQVGLKTKISTHEPNLNIARRIRNVSGTRRGEVEKDSGLKPTLRQLISSSGSRRCVNWDQVYQEVHRKKKEQGKGMPRFGIEMVSYDQESQQQDLPLTEGFQWESFLDFENPQPAIAPVTPRKRSLSESSVAPDRSAANLSSLFGRQVMPEGPGEDGAKIRSSEQQGSKSSRKEPQPKVEGTHGEAERPVGALIQQKADSIMGDSSSGTEHNESLGTGKKRRAAGDVPSPEVPSSDVPSSERKNKRMKVKSKKERLQVDQLLTVSLREDELCRSLQGIDNSLIQARAALQAAYIEVQRLLVVKQQVSMEMSALRSKRIELLQGMQGGFEATPPDLRVKGCEEEMPLEDRPLTDDPPPCLDQATQRAVPLCFPPRATPPTLSPCHRAQPPVFSPGVVIKQEPLSPGATSREAERGSAECNVHLGGRHSPHSTTPEPTVALPHTESAPSNQSVFRGRRKLDRSSREPSQEESSMPPGESDESGSLGRGQQVEQGVQVTRADIWDCKPPLTPPPGPSSSRTELPDAETSPALPPPLPSPQGEVRAVKRVRKLKKKRLLKKAQGAELQPDNSDTELETETAPSRPNRRLRRRASGASPQVTTSTPPGAAAHGVEGSVDDPGHPASRPDDRQLNSDSSLEMVELADAPPVQVVSIDTSDESSMEVCSIAPPPNLLKPQKLACNEVTSTSGMELSTKVKTCPSAAPLTQMLNTQSKSSSDVSSELREEELPSEGLFEGHQEAVNAMQVHMGLLYTCSGDLTVRAFDLVSRQCVALFEGHSTKVNCLLVSSAPGLKHRLYSGSSDQTIRCYSLQTKECLEVFSLPDRVLCLHNRWKVLYAGLGNGSVVTFSLKTNKQLDVFECHGPRAVSCLATAQEGARRILLVGSYDTTISVRDAKSGLLLRTLEGHAKTVLCMNVANDLVFSGSSDQSVYAHNIHTGELVRVYNGHSHAVTVVAIVGKVMVTACLDKLVRVFELQSNDRLQVYGGHKDMVMCMVIHKSMIYTGCYDGSVQAVKLNLMQNYRCWWHGCSLIFGVFDHLQQHLVHDHTSNNTQTFKCRWKDCSQVLCCSQRLQAGGAKACAETRRRGASSGEDRLTSMVGECP</sequence>
<evidence type="ECO:0000313" key="3">
    <source>
        <dbReference type="EMBL" id="KAL0969495.1"/>
    </source>
</evidence>
<dbReference type="InterPro" id="IPR013087">
    <property type="entry name" value="Znf_C2H2_type"/>
</dbReference>
<name>A0ABD0WCW7_UMBPY</name>
<dbReference type="PANTHER" id="PTHR14435:SF2">
    <property type="entry name" value="ZINC FINGER PROTEIN 106"/>
    <property type="match status" value="1"/>
</dbReference>
<feature type="region of interest" description="Disordered" evidence="1">
    <location>
        <begin position="1"/>
        <end position="86"/>
    </location>
</feature>
<feature type="region of interest" description="Disordered" evidence="1">
    <location>
        <begin position="300"/>
        <end position="438"/>
    </location>
</feature>
<feature type="compositionally biased region" description="Basic and acidic residues" evidence="1">
    <location>
        <begin position="801"/>
        <end position="814"/>
    </location>
</feature>